<dbReference type="STRING" id="1035707.SAMN05216552_102774"/>
<dbReference type="Gene3D" id="3.30.70.2450">
    <property type="match status" value="1"/>
</dbReference>
<evidence type="ECO:0000259" key="4">
    <source>
        <dbReference type="Pfam" id="PF01494"/>
    </source>
</evidence>
<dbReference type="Gene3D" id="3.50.50.60">
    <property type="entry name" value="FAD/NAD(P)-binding domain"/>
    <property type="match status" value="1"/>
</dbReference>
<evidence type="ECO:0000313" key="5">
    <source>
        <dbReference type="EMBL" id="SFV07929.1"/>
    </source>
</evidence>
<accession>A0A1I7LE09</accession>
<gene>
    <name evidence="5" type="ORF">SAMN05216552_102774</name>
</gene>
<evidence type="ECO:0000256" key="1">
    <source>
        <dbReference type="ARBA" id="ARBA00001974"/>
    </source>
</evidence>
<dbReference type="InterPro" id="IPR036188">
    <property type="entry name" value="FAD/NAD-bd_sf"/>
</dbReference>
<dbReference type="RefSeq" id="WP_093558145.1">
    <property type="nucleotide sequence ID" value="NZ_FPBO01000027.1"/>
</dbReference>
<dbReference type="PANTHER" id="PTHR43004">
    <property type="entry name" value="TRK SYSTEM POTASSIUM UPTAKE PROTEIN"/>
    <property type="match status" value="1"/>
</dbReference>
<dbReference type="Pfam" id="PF01494">
    <property type="entry name" value="FAD_binding_3"/>
    <property type="match status" value="1"/>
</dbReference>
<dbReference type="EMBL" id="FPBO01000027">
    <property type="protein sequence ID" value="SFV07929.1"/>
    <property type="molecule type" value="Genomic_DNA"/>
</dbReference>
<dbReference type="Proteomes" id="UP000199391">
    <property type="component" value="Unassembled WGS sequence"/>
</dbReference>
<dbReference type="PRINTS" id="PR00420">
    <property type="entry name" value="RNGMNOXGNASE"/>
</dbReference>
<evidence type="ECO:0000256" key="3">
    <source>
        <dbReference type="ARBA" id="ARBA00022827"/>
    </source>
</evidence>
<dbReference type="InterPro" id="IPR050641">
    <property type="entry name" value="RIFMO-like"/>
</dbReference>
<dbReference type="SUPFAM" id="SSF51905">
    <property type="entry name" value="FAD/NAD(P)-binding domain"/>
    <property type="match status" value="1"/>
</dbReference>
<protein>
    <submittedName>
        <fullName evidence="5">3-(3-hydroxy-phenyl)propionate hydroxylase</fullName>
    </submittedName>
</protein>
<dbReference type="AlphaFoldDB" id="A0A1I7LE09"/>
<comment type="cofactor">
    <cofactor evidence="1">
        <name>FAD</name>
        <dbReference type="ChEBI" id="CHEBI:57692"/>
    </cofactor>
</comment>
<keyword evidence="2" id="KW-0285">Flavoprotein</keyword>
<feature type="domain" description="FAD-binding" evidence="4">
    <location>
        <begin position="38"/>
        <end position="376"/>
    </location>
</feature>
<sequence>MPETSNSAAPAADSGGYTLPTYPYVTPPELSGGDRGVYPVVIVGAGLSGLTLACDLANRGIASVLLDEDDTIGVRGASSRGICYAQRSLEVFDRLGTYERMRAKGITWSTARVLSGDEALYSYDLSLASKSKQPPFINLQQFYVEWYLVDRIQALGSTDIRWRNRVLDASQEDGHEGSHVLLTVGTPDGEYQLRAQWVLDAAGVASVTRDKLGLDTHTHNGHDRWCITDVRFKKPLPVERWTWIEAPFNENRGVWQHLMADGVWRLDFQMEADADPAYVARPDVAHERVRAMLGPDVEFDIVWVGAYSYRRQLLDDYRDGRVFFLGDAAHVTNPFGARGGNTGIQDADNLGWKLALVLQGQAPEALLDSYNAERRYLQLHNTKVTDRSGRFMSPPTPGERHLRTAVLGLARSFPFARAILNPGRMSAPVDYVESPLNGGLGTAEGKAVPNLALGNGRWLADLVREGTAFVALAFERVPAGVVAAGLSTLGERYPLRVLTLDAGSDEVLAFMTEINAPVGSIALLRPDLHLATVLKQPSAALLERALRRALGHP</sequence>
<evidence type="ECO:0000313" key="6">
    <source>
        <dbReference type="Proteomes" id="UP000199391"/>
    </source>
</evidence>
<keyword evidence="6" id="KW-1185">Reference proteome</keyword>
<proteinExistence type="predicted"/>
<dbReference type="PANTHER" id="PTHR43004:SF19">
    <property type="entry name" value="BINDING MONOOXYGENASE, PUTATIVE (JCVI)-RELATED"/>
    <property type="match status" value="1"/>
</dbReference>
<name>A0A1I7LE09_9BURK</name>
<dbReference type="InterPro" id="IPR002938">
    <property type="entry name" value="FAD-bd"/>
</dbReference>
<reference evidence="6" key="1">
    <citation type="submission" date="2016-10" db="EMBL/GenBank/DDBJ databases">
        <authorList>
            <person name="Varghese N."/>
            <person name="Submissions S."/>
        </authorList>
    </citation>
    <scope>NUCLEOTIDE SEQUENCE [LARGE SCALE GENOMIC DNA]</scope>
    <source>
        <strain evidence="6">CGMCC 1.11014</strain>
    </source>
</reference>
<keyword evidence="3" id="KW-0274">FAD</keyword>
<dbReference type="GO" id="GO:0071949">
    <property type="term" value="F:FAD binding"/>
    <property type="evidence" value="ECO:0007669"/>
    <property type="project" value="InterPro"/>
</dbReference>
<dbReference type="GO" id="GO:0016709">
    <property type="term" value="F:oxidoreductase activity, acting on paired donors, with incorporation or reduction of molecular oxygen, NAD(P)H as one donor, and incorporation of one atom of oxygen"/>
    <property type="evidence" value="ECO:0007669"/>
    <property type="project" value="UniProtKB-ARBA"/>
</dbReference>
<dbReference type="NCBIfam" id="NF006002">
    <property type="entry name" value="PRK08132.1"/>
    <property type="match status" value="1"/>
</dbReference>
<evidence type="ECO:0000256" key="2">
    <source>
        <dbReference type="ARBA" id="ARBA00022630"/>
    </source>
</evidence>
<dbReference type="OrthoDB" id="3443359at2"/>
<organism evidence="5 6">
    <name type="scientific">Pseudoduganella namucuonensis</name>
    <dbReference type="NCBI Taxonomy" id="1035707"/>
    <lineage>
        <taxon>Bacteria</taxon>
        <taxon>Pseudomonadati</taxon>
        <taxon>Pseudomonadota</taxon>
        <taxon>Betaproteobacteria</taxon>
        <taxon>Burkholderiales</taxon>
        <taxon>Oxalobacteraceae</taxon>
        <taxon>Telluria group</taxon>
        <taxon>Pseudoduganella</taxon>
    </lineage>
</organism>